<accession>A0A3E0J8P0</accession>
<name>A0A3E0J8P0_9BACI</name>
<sequence length="71" mass="7818">MGDTSSRYRGSYLPYIEWGGWEARHSPTGKRVASQPPLTPNTATNPGNISKLSLPEKGALVKEWGYKKAAR</sequence>
<dbReference type="AlphaFoldDB" id="A0A3E0J8P0"/>
<reference evidence="2 3" key="1">
    <citation type="submission" date="2018-08" db="EMBL/GenBank/DDBJ databases">
        <title>Genome sequence of Halobacillus trueperi KCTC 3686.</title>
        <authorList>
            <person name="Cho K.H."/>
            <person name="Kwak M.-J."/>
            <person name="Kim B.-Y."/>
            <person name="Chun J."/>
        </authorList>
    </citation>
    <scope>NUCLEOTIDE SEQUENCE [LARGE SCALE GENOMIC DNA]</scope>
    <source>
        <strain evidence="2 3">KCTC 3686</strain>
    </source>
</reference>
<comment type="caution">
    <text evidence="2">The sequence shown here is derived from an EMBL/GenBank/DDBJ whole genome shotgun (WGS) entry which is preliminary data.</text>
</comment>
<dbReference type="Proteomes" id="UP000256305">
    <property type="component" value="Unassembled WGS sequence"/>
</dbReference>
<feature type="compositionally biased region" description="Polar residues" evidence="1">
    <location>
        <begin position="40"/>
        <end position="51"/>
    </location>
</feature>
<feature type="region of interest" description="Disordered" evidence="1">
    <location>
        <begin position="26"/>
        <end position="54"/>
    </location>
</feature>
<proteinExistence type="predicted"/>
<evidence type="ECO:0000313" key="2">
    <source>
        <dbReference type="EMBL" id="REJ09318.1"/>
    </source>
</evidence>
<organism evidence="2 3">
    <name type="scientific">Halobacillus trueperi</name>
    <dbReference type="NCBI Taxonomy" id="156205"/>
    <lineage>
        <taxon>Bacteria</taxon>
        <taxon>Bacillati</taxon>
        <taxon>Bacillota</taxon>
        <taxon>Bacilli</taxon>
        <taxon>Bacillales</taxon>
        <taxon>Bacillaceae</taxon>
        <taxon>Halobacillus</taxon>
    </lineage>
</organism>
<evidence type="ECO:0000256" key="1">
    <source>
        <dbReference type="SAM" id="MobiDB-lite"/>
    </source>
</evidence>
<protein>
    <submittedName>
        <fullName evidence="2">Uncharacterized protein</fullName>
    </submittedName>
</protein>
<keyword evidence="3" id="KW-1185">Reference proteome</keyword>
<evidence type="ECO:0000313" key="3">
    <source>
        <dbReference type="Proteomes" id="UP000256305"/>
    </source>
</evidence>
<dbReference type="EMBL" id="QUAE01000006">
    <property type="protein sequence ID" value="REJ09318.1"/>
    <property type="molecule type" value="Genomic_DNA"/>
</dbReference>
<gene>
    <name evidence="2" type="ORF">DYE48_09490</name>
</gene>